<evidence type="ECO:0000256" key="1">
    <source>
        <dbReference type="SAM" id="MobiDB-lite"/>
    </source>
</evidence>
<name>A0ABF7PQ92_MYOLU</name>
<feature type="region of interest" description="Disordered" evidence="1">
    <location>
        <begin position="30"/>
        <end position="81"/>
    </location>
</feature>
<evidence type="ECO:0000259" key="2">
    <source>
        <dbReference type="Pfam" id="PF13843"/>
    </source>
</evidence>
<dbReference type="InterPro" id="IPR029526">
    <property type="entry name" value="PGBD"/>
</dbReference>
<sequence length="578" mass="67505">GGGGSGMAQHSDYSDDEFCADKLSNYSCDSDLENASTSDEDSSDDEVMVRPRTLRRRRISSSSSDSESDIEGGREEWSHVDNPPVLEDFLGHQGLNTDAVINNIEDAVKLFIGDDFFEFLVEESNRYYNQNRNNFKLSKKSLKWKDITPQEMKKFLGLIVLMGQVRKDRRDDYWTTEPWTETPYFGKTMTRDRFRQIWKAWHFNNNADIVNESDRLCKVRPVLDYFVPKFINIYKPHQQLSLDEGIVPWRGRLFFRVYNAGKIVKYGILVRLLCESDTGYICNMEIYCGEGKRLLETIQTVVSPYTDSWYHIYMDNYYNSVANCEALMKNKFRICGTIRKNRGIPKDFQTISLKKGETKFIRKNDILLQVWQSKKPVYLISSIHSAEMEESQNIDRTSKKKIVKPNALIDYNKHMKGVDRADQYLSYYSILRRTVKWTKRLAMYMINCALFNSYAVYKSVRQRKMGFKMFLKQTAIHWLTDDIPEDMDIVPDLQPVPSTSGMRAKPPTSDPPCRLSMDMRKHTLQAIVGSGKKKNILRRCRVCSVHKLRSETRYMCKFCNIPLHKGACFEKYHTLKNY</sequence>
<dbReference type="EMDB" id="EMD-45082"/>
<proteinExistence type="evidence at protein level"/>
<dbReference type="PANTHER" id="PTHR46599">
    <property type="entry name" value="PIGGYBAC TRANSPOSABLE ELEMENT-DERIVED PROTEIN 4"/>
    <property type="match status" value="1"/>
</dbReference>
<dbReference type="PANTHER" id="PTHR46599:SF3">
    <property type="entry name" value="PIGGYBAC TRANSPOSABLE ELEMENT-DERIVED PROTEIN 4"/>
    <property type="match status" value="1"/>
</dbReference>
<organism evidence="3">
    <name type="scientific">Myotis lucifugus</name>
    <name type="common">Little brown bat</name>
    <dbReference type="NCBI Taxonomy" id="59463"/>
    <lineage>
        <taxon>Eukaryota</taxon>
        <taxon>Metazoa</taxon>
        <taxon>Chordata</taxon>
        <taxon>Craniata</taxon>
        <taxon>Vertebrata</taxon>
        <taxon>Euteleostomi</taxon>
        <taxon>Mammalia</taxon>
        <taxon>Eutheria</taxon>
        <taxon>Laurasiatheria</taxon>
        <taxon>Chiroptera</taxon>
        <taxon>Yangochiroptera</taxon>
        <taxon>Vespertilionidae</taxon>
        <taxon>Myotis</taxon>
    </lineage>
</organism>
<accession>A0ABF7PQ92</accession>
<dbReference type="Pfam" id="PF13843">
    <property type="entry name" value="DDE_Tnp_1_7"/>
    <property type="match status" value="1"/>
</dbReference>
<protein>
    <submittedName>
        <fullName evidence="3">piggyBat transposase</fullName>
    </submittedName>
</protein>
<evidence type="ECO:0000313" key="3">
    <source>
        <dbReference type="PDB" id="9C0F"/>
    </source>
</evidence>
<dbReference type="AlphaFoldDB" id="A0ABF7PQ92"/>
<keyword evidence="3" id="KW-0002">3D-structure</keyword>
<reference evidence="3" key="1">
    <citation type="journal article" date="2025" name="Nat. Commun.">
        <title>Activity of the mammalian DNA transposon piggyBat from Myotis lucifugus is restricted by its own transposon ends.</title>
        <authorList>
            <person name="Hickman A.B."/>
            <person name="Lannes L."/>
            <person name="Furman C.M."/>
            <person name="Hong C."/>
            <person name="Franklin L."/>
            <person name="Ghirlando R."/>
            <person name="Ghosh A."/>
            <person name="Luo W."/>
            <person name="Konstantinidou P."/>
            <person name="Lorenzi H.A."/>
            <person name="Grove A."/>
            <person name="Haase A.D."/>
            <person name="Wilson M.H."/>
            <person name="Dyda F."/>
        </authorList>
    </citation>
    <scope>STRUCTURE BY ELECTRON MICROSCOPY (3.60 ANGSTROMS)</scope>
</reference>
<feature type="domain" description="PiggyBac transposable element-derived protein" evidence="2">
    <location>
        <begin position="110"/>
        <end position="454"/>
    </location>
</feature>
<dbReference type="PDB" id="9C0F">
    <property type="method" value="EM"/>
    <property type="resolution" value="3.60 A"/>
    <property type="chains" value="C/D=1-578"/>
</dbReference>